<evidence type="ECO:0000256" key="6">
    <source>
        <dbReference type="RuleBase" id="RU003925"/>
    </source>
</evidence>
<accession>A0A1D9Q0C0</accession>
<name>A0A1D9Q0C0_SCLS1</name>
<dbReference type="SMART" id="SM00175">
    <property type="entry name" value="RAB"/>
    <property type="match status" value="1"/>
</dbReference>
<organism evidence="7 8">
    <name type="scientific">Sclerotinia sclerotiorum (strain ATCC 18683 / 1980 / Ss-1)</name>
    <name type="common">White mold</name>
    <name type="synonym">Whetzelinia sclerotiorum</name>
    <dbReference type="NCBI Taxonomy" id="665079"/>
    <lineage>
        <taxon>Eukaryota</taxon>
        <taxon>Fungi</taxon>
        <taxon>Dikarya</taxon>
        <taxon>Ascomycota</taxon>
        <taxon>Pezizomycotina</taxon>
        <taxon>Leotiomycetes</taxon>
        <taxon>Helotiales</taxon>
        <taxon>Sclerotiniaceae</taxon>
        <taxon>Sclerotinia</taxon>
    </lineage>
</organism>
<comment type="similarity">
    <text evidence="1 6">Belongs to the small GTPase superfamily. Arf family.</text>
</comment>
<feature type="binding site" evidence="4">
    <location>
        <begin position="7"/>
        <end position="14"/>
    </location>
    <ligand>
        <name>GTP</name>
        <dbReference type="ChEBI" id="CHEBI:37565"/>
    </ligand>
</feature>
<dbReference type="PRINTS" id="PR00328">
    <property type="entry name" value="SAR1GTPBP"/>
</dbReference>
<dbReference type="SUPFAM" id="SSF52540">
    <property type="entry name" value="P-loop containing nucleoside triphosphate hydrolases"/>
    <property type="match status" value="1"/>
</dbReference>
<dbReference type="NCBIfam" id="TIGR00231">
    <property type="entry name" value="small_GTP"/>
    <property type="match status" value="1"/>
</dbReference>
<dbReference type="VEuPathDB" id="FungiDB:sscle_03g031880"/>
<dbReference type="PROSITE" id="PS51417">
    <property type="entry name" value="ARF"/>
    <property type="match status" value="1"/>
</dbReference>
<sequence>MDITMIGLQNAGKTSLLRVLAGGEFTLDSIPTVGFNMKRVQKGHVTLKCWDLGGQPRFRSMWERYCRGVNAIVFIVDSADPDALPIAKDELHLLLEKPVLQGIPLLVLGNKSDLENKLSVDELIERLDLKSVGHREVSCYGISAKEETNLDAVLQWLVARANK</sequence>
<evidence type="ECO:0008006" key="9">
    <source>
        <dbReference type="Google" id="ProtNLM"/>
    </source>
</evidence>
<dbReference type="PANTHER" id="PTHR45732:SF7">
    <property type="entry name" value="ADP-RIBOSYLATION FACTOR-LIKE PROTEIN 8"/>
    <property type="match status" value="1"/>
</dbReference>
<evidence type="ECO:0000256" key="1">
    <source>
        <dbReference type="ARBA" id="ARBA00010290"/>
    </source>
</evidence>
<dbReference type="EMBL" id="CP017816">
    <property type="protein sequence ID" value="APA08418.1"/>
    <property type="molecule type" value="Genomic_DNA"/>
</dbReference>
<keyword evidence="5" id="KW-0479">Metal-binding</keyword>
<gene>
    <name evidence="7" type="ORF">sscle_03g031880</name>
</gene>
<dbReference type="InterPro" id="IPR044154">
    <property type="entry name" value="Arl8a/8b"/>
</dbReference>
<protein>
    <recommendedName>
        <fullName evidence="9">ADP-ribosylation factor family protein</fullName>
    </recommendedName>
</protein>
<evidence type="ECO:0000256" key="2">
    <source>
        <dbReference type="ARBA" id="ARBA00022741"/>
    </source>
</evidence>
<dbReference type="SMART" id="SM00177">
    <property type="entry name" value="ARF"/>
    <property type="match status" value="1"/>
</dbReference>
<dbReference type="AlphaFoldDB" id="A0A1D9Q0C0"/>
<keyword evidence="2 4" id="KW-0547">Nucleotide-binding</keyword>
<dbReference type="InterPro" id="IPR005225">
    <property type="entry name" value="Small_GTP-bd"/>
</dbReference>
<evidence type="ECO:0000313" key="8">
    <source>
        <dbReference type="Proteomes" id="UP000177798"/>
    </source>
</evidence>
<dbReference type="Pfam" id="PF00025">
    <property type="entry name" value="Arf"/>
    <property type="match status" value="1"/>
</dbReference>
<keyword evidence="5" id="KW-0460">Magnesium</keyword>
<proteinExistence type="inferred from homology"/>
<evidence type="ECO:0000256" key="3">
    <source>
        <dbReference type="ARBA" id="ARBA00023134"/>
    </source>
</evidence>
<dbReference type="Gene3D" id="3.40.50.300">
    <property type="entry name" value="P-loop containing nucleotide triphosphate hydrolases"/>
    <property type="match status" value="1"/>
</dbReference>
<dbReference type="InterPro" id="IPR006689">
    <property type="entry name" value="Small_GTPase_ARF/SAR"/>
</dbReference>
<dbReference type="Proteomes" id="UP000177798">
    <property type="component" value="Chromosome 3"/>
</dbReference>
<feature type="binding site" evidence="5">
    <location>
        <position position="32"/>
    </location>
    <ligand>
        <name>Mg(2+)</name>
        <dbReference type="ChEBI" id="CHEBI:18420"/>
    </ligand>
</feature>
<dbReference type="OrthoDB" id="2011769at2759"/>
<dbReference type="PANTHER" id="PTHR45732">
    <property type="entry name" value="ADP-RIBOSYLATION FACTOR-LIKE PROTEIN 8"/>
    <property type="match status" value="1"/>
</dbReference>
<evidence type="ECO:0000313" key="7">
    <source>
        <dbReference type="EMBL" id="APA08418.1"/>
    </source>
</evidence>
<dbReference type="InterPro" id="IPR027417">
    <property type="entry name" value="P-loop_NTPase"/>
</dbReference>
<keyword evidence="3 4" id="KW-0342">GTP-binding</keyword>
<evidence type="ECO:0000256" key="5">
    <source>
        <dbReference type="PIRSR" id="PIRSR606689-2"/>
    </source>
</evidence>
<feature type="binding site" evidence="4">
    <location>
        <begin position="110"/>
        <end position="113"/>
    </location>
    <ligand>
        <name>GTP</name>
        <dbReference type="ChEBI" id="CHEBI:37565"/>
    </ligand>
</feature>
<feature type="binding site" evidence="4">
    <location>
        <position position="54"/>
    </location>
    <ligand>
        <name>GTP</name>
        <dbReference type="ChEBI" id="CHEBI:37565"/>
    </ligand>
</feature>
<dbReference type="SMART" id="SM00178">
    <property type="entry name" value="SAR"/>
    <property type="match status" value="1"/>
</dbReference>
<feature type="binding site" evidence="5">
    <location>
        <position position="14"/>
    </location>
    <ligand>
        <name>Mg(2+)</name>
        <dbReference type="ChEBI" id="CHEBI:18420"/>
    </ligand>
</feature>
<dbReference type="GO" id="GO:0015031">
    <property type="term" value="P:protein transport"/>
    <property type="evidence" value="ECO:0007669"/>
    <property type="project" value="InterPro"/>
</dbReference>
<evidence type="ECO:0000256" key="4">
    <source>
        <dbReference type="PIRSR" id="PIRSR606689-1"/>
    </source>
</evidence>
<dbReference type="GO" id="GO:0005525">
    <property type="term" value="F:GTP binding"/>
    <property type="evidence" value="ECO:0007669"/>
    <property type="project" value="UniProtKB-KW"/>
</dbReference>
<dbReference type="FunFam" id="3.40.50.300:FF:001120">
    <property type="entry name" value="ADP-ribosylation factor family"/>
    <property type="match status" value="1"/>
</dbReference>
<reference evidence="8" key="1">
    <citation type="journal article" date="2017" name="Genome Biol. Evol.">
        <title>The complete genome sequence of the phytopathogenic fungus Sclerotinia sclerotiorum reveals insights into the genome architecture of broad host range pathogens.</title>
        <authorList>
            <person name="Derbyshire M."/>
            <person name="Denton-Giles M."/>
            <person name="Hegedus D."/>
            <person name="Seifbarghy S."/>
            <person name="Rollins J."/>
            <person name="van Kan J."/>
            <person name="Seidl M.F."/>
            <person name="Faino L."/>
            <person name="Mbengue M."/>
            <person name="Navaud O."/>
            <person name="Raffaele S."/>
            <person name="Hammond-Kosack K."/>
            <person name="Heard S."/>
            <person name="Oliver R."/>
        </authorList>
    </citation>
    <scope>NUCLEOTIDE SEQUENCE [LARGE SCALE GENOMIC DNA]</scope>
    <source>
        <strain evidence="8">ATCC 18683 / 1980 / Ss-1</strain>
    </source>
</reference>
<dbReference type="GO" id="GO:0003924">
    <property type="term" value="F:GTPase activity"/>
    <property type="evidence" value="ECO:0007669"/>
    <property type="project" value="InterPro"/>
</dbReference>
<dbReference type="GO" id="GO:0046872">
    <property type="term" value="F:metal ion binding"/>
    <property type="evidence" value="ECO:0007669"/>
    <property type="project" value="UniProtKB-KW"/>
</dbReference>
<dbReference type="CDD" id="cd04159">
    <property type="entry name" value="Arl10_like"/>
    <property type="match status" value="1"/>
</dbReference>
<dbReference type="PROSITE" id="PS51419">
    <property type="entry name" value="RAB"/>
    <property type="match status" value="1"/>
</dbReference>